<dbReference type="EMBL" id="LLXH01006700">
    <property type="protein sequence ID" value="PKC51939.1"/>
    <property type="molecule type" value="Genomic_DNA"/>
</dbReference>
<reference evidence="2 3" key="2">
    <citation type="submission" date="2017-10" db="EMBL/GenBank/DDBJ databases">
        <title>Genome analyses suggest a sexual origin of heterokaryosis in a supposedly ancient asexual fungus.</title>
        <authorList>
            <person name="Corradi N."/>
            <person name="Sedzielewska K."/>
            <person name="Noel J."/>
            <person name="Charron P."/>
            <person name="Farinelli L."/>
            <person name="Marton T."/>
            <person name="Kruger M."/>
            <person name="Pelin A."/>
            <person name="Brachmann A."/>
            <person name="Corradi N."/>
        </authorList>
    </citation>
    <scope>NUCLEOTIDE SEQUENCE [LARGE SCALE GENOMIC DNA]</scope>
    <source>
        <strain evidence="2 3">A1</strain>
    </source>
</reference>
<dbReference type="Proteomes" id="UP000232688">
    <property type="component" value="Unassembled WGS sequence"/>
</dbReference>
<dbReference type="VEuPathDB" id="FungiDB:RhiirA1_482633"/>
<organism evidence="2 3">
    <name type="scientific">Rhizophagus irregularis</name>
    <dbReference type="NCBI Taxonomy" id="588596"/>
    <lineage>
        <taxon>Eukaryota</taxon>
        <taxon>Fungi</taxon>
        <taxon>Fungi incertae sedis</taxon>
        <taxon>Mucoromycota</taxon>
        <taxon>Glomeromycotina</taxon>
        <taxon>Glomeromycetes</taxon>
        <taxon>Glomerales</taxon>
        <taxon>Glomeraceae</taxon>
        <taxon>Rhizophagus</taxon>
    </lineage>
</organism>
<comment type="caution">
    <text evidence="2">The sequence shown here is derived from an EMBL/GenBank/DDBJ whole genome shotgun (WGS) entry which is preliminary data.</text>
</comment>
<evidence type="ECO:0000313" key="2">
    <source>
        <dbReference type="EMBL" id="PKC51939.1"/>
    </source>
</evidence>
<accession>A0A2I1EFS6</accession>
<evidence type="ECO:0000259" key="1">
    <source>
        <dbReference type="Pfam" id="PF26638"/>
    </source>
</evidence>
<sequence>MSHDRRACLYHNLKSKLNPSTPTRPNNKVRHAYKKWQFKWKNNVYSNRLNISYTVSYRAMDIPKLLRRLSHPCTKKCQDEHFERHCRRIFNPVKDQTRDWKRFD</sequence>
<proteinExistence type="predicted"/>
<name>A0A2I1EFS6_9GLOM</name>
<dbReference type="AlphaFoldDB" id="A0A2I1EFS6"/>
<dbReference type="VEuPathDB" id="FungiDB:RhiirFUN_016090"/>
<dbReference type="Pfam" id="PF26638">
    <property type="entry name" value="DUF8211"/>
    <property type="match status" value="1"/>
</dbReference>
<reference evidence="2 3" key="1">
    <citation type="submission" date="2017-10" db="EMBL/GenBank/DDBJ databases">
        <title>Extensive intraspecific genome diversity in a model arbuscular mycorrhizal fungus.</title>
        <authorList>
            <person name="Chen E.C.H."/>
            <person name="Morin E."/>
            <person name="Baudet D."/>
            <person name="Noel J."/>
            <person name="Ndikumana S."/>
            <person name="Charron P."/>
            <person name="St-Onge C."/>
            <person name="Giorgi J."/>
            <person name="Grigoriev I.V."/>
            <person name="Roux C."/>
            <person name="Martin F.M."/>
            <person name="Corradi N."/>
        </authorList>
    </citation>
    <scope>NUCLEOTIDE SEQUENCE [LARGE SCALE GENOMIC DNA]</scope>
    <source>
        <strain evidence="2 3">A1</strain>
    </source>
</reference>
<dbReference type="VEuPathDB" id="FungiDB:FUN_010803"/>
<dbReference type="InterPro" id="IPR058524">
    <property type="entry name" value="DUF8211"/>
</dbReference>
<gene>
    <name evidence="2" type="ORF">RhiirA1_482633</name>
</gene>
<feature type="domain" description="DUF8211" evidence="1">
    <location>
        <begin position="30"/>
        <end position="67"/>
    </location>
</feature>
<protein>
    <recommendedName>
        <fullName evidence="1">DUF8211 domain-containing protein</fullName>
    </recommendedName>
</protein>
<evidence type="ECO:0000313" key="3">
    <source>
        <dbReference type="Proteomes" id="UP000232688"/>
    </source>
</evidence>